<dbReference type="GO" id="GO:0005794">
    <property type="term" value="C:Golgi apparatus"/>
    <property type="evidence" value="ECO:0007669"/>
    <property type="project" value="TreeGrafter"/>
</dbReference>
<proteinExistence type="inferred from homology"/>
<feature type="transmembrane region" description="Helical" evidence="7">
    <location>
        <begin position="148"/>
        <end position="172"/>
    </location>
</feature>
<comment type="similarity">
    <text evidence="7">Belongs to the DHHC palmitoyltransferase family.</text>
</comment>
<evidence type="ECO:0000256" key="4">
    <source>
        <dbReference type="ARBA" id="ARBA00022989"/>
    </source>
</evidence>
<evidence type="ECO:0000256" key="2">
    <source>
        <dbReference type="ARBA" id="ARBA00022679"/>
    </source>
</evidence>
<feature type="domain" description="Palmitoyltransferase DHHC" evidence="9">
    <location>
        <begin position="104"/>
        <end position="206"/>
    </location>
</feature>
<evidence type="ECO:0000256" key="8">
    <source>
        <dbReference type="SAM" id="MobiDB-lite"/>
    </source>
</evidence>
<dbReference type="InterPro" id="IPR001594">
    <property type="entry name" value="Palmitoyltrfase_DHHC"/>
</dbReference>
<dbReference type="GO" id="GO:0006612">
    <property type="term" value="P:protein targeting to membrane"/>
    <property type="evidence" value="ECO:0007669"/>
    <property type="project" value="TreeGrafter"/>
</dbReference>
<comment type="catalytic activity">
    <reaction evidence="7">
        <text>L-cysteinyl-[protein] + hexadecanoyl-CoA = S-hexadecanoyl-L-cysteinyl-[protein] + CoA</text>
        <dbReference type="Rhea" id="RHEA:36683"/>
        <dbReference type="Rhea" id="RHEA-COMP:10131"/>
        <dbReference type="Rhea" id="RHEA-COMP:11032"/>
        <dbReference type="ChEBI" id="CHEBI:29950"/>
        <dbReference type="ChEBI" id="CHEBI:57287"/>
        <dbReference type="ChEBI" id="CHEBI:57379"/>
        <dbReference type="ChEBI" id="CHEBI:74151"/>
        <dbReference type="EC" id="2.3.1.225"/>
    </reaction>
</comment>
<sequence length="214" mass="24765">MTDSSGNDKNSNNNNINNMNDNNNNNNNNDSNSNNNNNNNMNDNNNNNNNNQSFLSITVSNKNNNDMTANMIPNTKDGLGMRLVHSWDEKSVVDGLRYNPHVWRFCDTCNADKPPRAHHCGICDECVLCMDHHCPWVGNCVGLANYRYFILFMFWVVFGCFYYLLFALPHSGLEWFDSKTFSYRTEPDLKDVLFICLFVCLFLNFCLRVVPFFF</sequence>
<evidence type="ECO:0000313" key="10">
    <source>
        <dbReference type="EMBL" id="ETO14208.1"/>
    </source>
</evidence>
<dbReference type="EMBL" id="ASPP01020166">
    <property type="protein sequence ID" value="ETO14208.1"/>
    <property type="molecule type" value="Genomic_DNA"/>
</dbReference>
<dbReference type="GO" id="GO:0016020">
    <property type="term" value="C:membrane"/>
    <property type="evidence" value="ECO:0007669"/>
    <property type="project" value="UniProtKB-SubCell"/>
</dbReference>
<dbReference type="GO" id="GO:0019706">
    <property type="term" value="F:protein-cysteine S-palmitoyltransferase activity"/>
    <property type="evidence" value="ECO:0007669"/>
    <property type="project" value="UniProtKB-EC"/>
</dbReference>
<gene>
    <name evidence="10" type="ORF">RFI_23161</name>
</gene>
<reference evidence="10 11" key="1">
    <citation type="journal article" date="2013" name="Curr. Biol.">
        <title>The Genome of the Foraminiferan Reticulomyxa filosa.</title>
        <authorList>
            <person name="Glockner G."/>
            <person name="Hulsmann N."/>
            <person name="Schleicher M."/>
            <person name="Noegel A.A."/>
            <person name="Eichinger L."/>
            <person name="Gallinger C."/>
            <person name="Pawlowski J."/>
            <person name="Sierra R."/>
            <person name="Euteneuer U."/>
            <person name="Pillet L."/>
            <person name="Moustafa A."/>
            <person name="Platzer M."/>
            <person name="Groth M."/>
            <person name="Szafranski K."/>
            <person name="Schliwa M."/>
        </authorList>
    </citation>
    <scope>NUCLEOTIDE SEQUENCE [LARGE SCALE GENOMIC DNA]</scope>
</reference>
<keyword evidence="11" id="KW-1185">Reference proteome</keyword>
<feature type="compositionally biased region" description="Low complexity" evidence="8">
    <location>
        <begin position="1"/>
        <end position="51"/>
    </location>
</feature>
<keyword evidence="4 7" id="KW-1133">Transmembrane helix</keyword>
<evidence type="ECO:0000256" key="3">
    <source>
        <dbReference type="ARBA" id="ARBA00022692"/>
    </source>
</evidence>
<protein>
    <recommendedName>
        <fullName evidence="7">Palmitoyltransferase</fullName>
        <ecNumber evidence="7">2.3.1.225</ecNumber>
    </recommendedName>
</protein>
<evidence type="ECO:0000256" key="5">
    <source>
        <dbReference type="ARBA" id="ARBA00023136"/>
    </source>
</evidence>
<keyword evidence="3 7" id="KW-0812">Transmembrane</keyword>
<accession>X6MJL6</accession>
<keyword evidence="2 7" id="KW-0808">Transferase</keyword>
<dbReference type="Pfam" id="PF01529">
    <property type="entry name" value="DHHC"/>
    <property type="match status" value="1"/>
</dbReference>
<comment type="domain">
    <text evidence="7">The DHHC domain is required for palmitoyltransferase activity.</text>
</comment>
<keyword evidence="5 7" id="KW-0472">Membrane</keyword>
<dbReference type="Proteomes" id="UP000023152">
    <property type="component" value="Unassembled WGS sequence"/>
</dbReference>
<comment type="caution">
    <text evidence="10">The sequence shown here is derived from an EMBL/GenBank/DDBJ whole genome shotgun (WGS) entry which is preliminary data.</text>
</comment>
<dbReference type="OrthoDB" id="331948at2759"/>
<dbReference type="GO" id="GO:0005783">
    <property type="term" value="C:endoplasmic reticulum"/>
    <property type="evidence" value="ECO:0007669"/>
    <property type="project" value="TreeGrafter"/>
</dbReference>
<feature type="region of interest" description="Disordered" evidence="8">
    <location>
        <begin position="1"/>
        <end position="54"/>
    </location>
</feature>
<organism evidence="10 11">
    <name type="scientific">Reticulomyxa filosa</name>
    <dbReference type="NCBI Taxonomy" id="46433"/>
    <lineage>
        <taxon>Eukaryota</taxon>
        <taxon>Sar</taxon>
        <taxon>Rhizaria</taxon>
        <taxon>Retaria</taxon>
        <taxon>Foraminifera</taxon>
        <taxon>Monothalamids</taxon>
        <taxon>Reticulomyxidae</taxon>
        <taxon>Reticulomyxa</taxon>
    </lineage>
</organism>
<feature type="transmembrane region" description="Helical" evidence="7">
    <location>
        <begin position="192"/>
        <end position="213"/>
    </location>
</feature>
<name>X6MJL6_RETFI</name>
<dbReference type="PANTHER" id="PTHR22883">
    <property type="entry name" value="ZINC FINGER DHHC DOMAIN CONTAINING PROTEIN"/>
    <property type="match status" value="1"/>
</dbReference>
<dbReference type="InterPro" id="IPR039859">
    <property type="entry name" value="PFA4/ZDH16/20/ERF2-like"/>
</dbReference>
<keyword evidence="6 7" id="KW-0012">Acyltransferase</keyword>
<comment type="subcellular location">
    <subcellularLocation>
        <location evidence="1">Membrane</location>
        <topology evidence="1">Multi-pass membrane protein</topology>
    </subcellularLocation>
</comment>
<evidence type="ECO:0000256" key="1">
    <source>
        <dbReference type="ARBA" id="ARBA00004141"/>
    </source>
</evidence>
<evidence type="ECO:0000256" key="7">
    <source>
        <dbReference type="RuleBase" id="RU079119"/>
    </source>
</evidence>
<evidence type="ECO:0000313" key="11">
    <source>
        <dbReference type="Proteomes" id="UP000023152"/>
    </source>
</evidence>
<evidence type="ECO:0000256" key="6">
    <source>
        <dbReference type="ARBA" id="ARBA00023315"/>
    </source>
</evidence>
<dbReference type="AlphaFoldDB" id="X6MJL6"/>
<dbReference type="PROSITE" id="PS50216">
    <property type="entry name" value="DHHC"/>
    <property type="match status" value="1"/>
</dbReference>
<evidence type="ECO:0000259" key="9">
    <source>
        <dbReference type="Pfam" id="PF01529"/>
    </source>
</evidence>
<dbReference type="EC" id="2.3.1.225" evidence="7"/>